<feature type="domain" description="Aminoacyl-tRNA synthetase class I anticodon-binding" evidence="9">
    <location>
        <begin position="424"/>
        <end position="545"/>
    </location>
</feature>
<dbReference type="PANTHER" id="PTHR43311:SF2">
    <property type="entry name" value="GLUTAMATE--TRNA LIGASE, MITOCHONDRIAL-RELATED"/>
    <property type="match status" value="1"/>
</dbReference>
<keyword evidence="6 7" id="KW-0030">Aminoacyl-tRNA synthetase</keyword>
<dbReference type="SUPFAM" id="SSF48163">
    <property type="entry name" value="An anticodon-binding domain of class I aminoacyl-tRNA synthetases"/>
    <property type="match status" value="1"/>
</dbReference>
<dbReference type="PRINTS" id="PR00987">
    <property type="entry name" value="TRNASYNTHGLU"/>
</dbReference>
<dbReference type="AlphaFoldDB" id="A0A926DWF9"/>
<feature type="short sequence motif" description="'HIGH' region" evidence="7">
    <location>
        <begin position="41"/>
        <end position="51"/>
    </location>
</feature>
<dbReference type="GO" id="GO:0006424">
    <property type="term" value="P:glutamyl-tRNA aminoacylation"/>
    <property type="evidence" value="ECO:0007669"/>
    <property type="project" value="UniProtKB-UniRule"/>
</dbReference>
<dbReference type="GO" id="GO:0004818">
    <property type="term" value="F:glutamate-tRNA ligase activity"/>
    <property type="evidence" value="ECO:0007669"/>
    <property type="project" value="UniProtKB-UniRule"/>
</dbReference>
<accession>A0A926DWF9</accession>
<dbReference type="Gene3D" id="3.40.50.620">
    <property type="entry name" value="HUPs"/>
    <property type="match status" value="1"/>
</dbReference>
<dbReference type="PROSITE" id="PS00178">
    <property type="entry name" value="AA_TRNA_LIGASE_I"/>
    <property type="match status" value="1"/>
</dbReference>
<evidence type="ECO:0000256" key="4">
    <source>
        <dbReference type="ARBA" id="ARBA00022840"/>
    </source>
</evidence>
<evidence type="ECO:0000313" key="11">
    <source>
        <dbReference type="Proteomes" id="UP000657006"/>
    </source>
</evidence>
<dbReference type="InterPro" id="IPR008925">
    <property type="entry name" value="aa_tRNA-synth_I_cd-bd_sf"/>
</dbReference>
<dbReference type="EMBL" id="JACRSQ010000036">
    <property type="protein sequence ID" value="MBC8544914.1"/>
    <property type="molecule type" value="Genomic_DNA"/>
</dbReference>
<comment type="subcellular location">
    <subcellularLocation>
        <location evidence="7">Cytoplasm</location>
    </subcellularLocation>
</comment>
<dbReference type="RefSeq" id="WP_177718048.1">
    <property type="nucleotide sequence ID" value="NZ_JACRSQ010000036.1"/>
</dbReference>
<gene>
    <name evidence="7" type="primary">gltX</name>
    <name evidence="10" type="ORF">H8730_15320</name>
</gene>
<keyword evidence="5 7" id="KW-0648">Protein biosynthesis</keyword>
<evidence type="ECO:0000256" key="1">
    <source>
        <dbReference type="ARBA" id="ARBA00007894"/>
    </source>
</evidence>
<name>A0A926DWF9_9FIRM</name>
<dbReference type="InterPro" id="IPR014729">
    <property type="entry name" value="Rossmann-like_a/b/a_fold"/>
</dbReference>
<dbReference type="InterPro" id="IPR004527">
    <property type="entry name" value="Glu-tRNA-ligase_bac/mito"/>
</dbReference>
<comment type="catalytic activity">
    <reaction evidence="7">
        <text>tRNA(Glu) + L-glutamate + ATP = L-glutamyl-tRNA(Glu) + AMP + diphosphate</text>
        <dbReference type="Rhea" id="RHEA:23540"/>
        <dbReference type="Rhea" id="RHEA-COMP:9663"/>
        <dbReference type="Rhea" id="RHEA-COMP:9680"/>
        <dbReference type="ChEBI" id="CHEBI:29985"/>
        <dbReference type="ChEBI" id="CHEBI:30616"/>
        <dbReference type="ChEBI" id="CHEBI:33019"/>
        <dbReference type="ChEBI" id="CHEBI:78442"/>
        <dbReference type="ChEBI" id="CHEBI:78520"/>
        <dbReference type="ChEBI" id="CHEBI:456215"/>
        <dbReference type="EC" id="6.1.1.17"/>
    </reaction>
</comment>
<comment type="caution">
    <text evidence="10">The sequence shown here is derived from an EMBL/GenBank/DDBJ whole genome shotgun (WGS) entry which is preliminary data.</text>
</comment>
<dbReference type="InterPro" id="IPR045462">
    <property type="entry name" value="aa-tRNA-synth_I_cd-bd"/>
</dbReference>
<dbReference type="NCBIfam" id="TIGR00464">
    <property type="entry name" value="gltX_bact"/>
    <property type="match status" value="1"/>
</dbReference>
<keyword evidence="7" id="KW-0963">Cytoplasm</keyword>
<sequence length="550" mass="62797">MDFTALAELLFPHIQQTSDEIEAAYGPRELSQEAKVTRMAPSPTGFMHLGNLYGALIDERLAHQSGGVFYLRIEDTDAKRKVENGEEKILEVFDRYGLTFDEGATLGGDNGQYGPYRQSLRGAIYQTYVKELVQKGMAYPCFCTEEELNDMRRQQEANRENFGYYGKYAKFRDCSLEEIKGRIARGESYVIRFRSPGSLDRKVPFTDLVKGKMELTENDQDVVILKSDGIPTYHFAHVVDDHLMGTTHVVRGEEWLATLPIHLQLFQAMGWKPPKYIHTAQLMKMENGSKRKLSKRKDPELALDYYYQAGVPVPAVLEYLMTLLNSNYEEWRMANPQADWKSFPFTTKKMSASGALFDMDKLLDVSKNVISRMTAHEVYRYVEQWTATQDSDFHTLFTADPAYAEAILSIGRGGKKPRKDIALWSDVKPYVSFFFDELFEPDYGAMPANLDRTVVRTILEDYKQIYEETDDADAWFEKLRQMCPRYGFTANMKEYKAAPDQFAGNVGDLSMVLRVAICGRTNSPDLQIVMGLLGRERVLARLEAAKQALA</sequence>
<keyword evidence="11" id="KW-1185">Reference proteome</keyword>
<proteinExistence type="inferred from homology"/>
<feature type="binding site" evidence="7">
    <location>
        <position position="295"/>
    </location>
    <ligand>
        <name>ATP</name>
        <dbReference type="ChEBI" id="CHEBI:30616"/>
    </ligand>
</feature>
<feature type="short sequence motif" description="'KMSKS' region" evidence="7">
    <location>
        <begin position="292"/>
        <end position="296"/>
    </location>
</feature>
<reference evidence="10" key="1">
    <citation type="submission" date="2020-08" db="EMBL/GenBank/DDBJ databases">
        <title>Genome public.</title>
        <authorList>
            <person name="Liu C."/>
            <person name="Sun Q."/>
        </authorList>
    </citation>
    <scope>NUCLEOTIDE SEQUENCE</scope>
    <source>
        <strain evidence="10">NSJ-32</strain>
    </source>
</reference>
<feature type="domain" description="Glutamyl/glutaminyl-tRNA synthetase class Ib catalytic" evidence="8">
    <location>
        <begin position="36"/>
        <end position="362"/>
    </location>
</feature>
<dbReference type="Gene3D" id="1.10.10.350">
    <property type="match status" value="1"/>
</dbReference>
<protein>
    <recommendedName>
        <fullName evidence="7">Glutamate--tRNA ligase</fullName>
        <ecNumber evidence="7">6.1.1.17</ecNumber>
    </recommendedName>
    <alternativeName>
        <fullName evidence="7">Glutamyl-tRNA synthetase</fullName>
        <shortName evidence="7">GluRS</shortName>
    </alternativeName>
</protein>
<dbReference type="InterPro" id="IPR020058">
    <property type="entry name" value="Glu/Gln-tRNA-synth_Ib_cat-dom"/>
</dbReference>
<evidence type="ECO:0000256" key="5">
    <source>
        <dbReference type="ARBA" id="ARBA00022917"/>
    </source>
</evidence>
<dbReference type="Pfam" id="PF00749">
    <property type="entry name" value="tRNA-synt_1c"/>
    <property type="match status" value="1"/>
</dbReference>
<evidence type="ECO:0000313" key="10">
    <source>
        <dbReference type="EMBL" id="MBC8544914.1"/>
    </source>
</evidence>
<dbReference type="HAMAP" id="MF_00022">
    <property type="entry name" value="Glu_tRNA_synth_type1"/>
    <property type="match status" value="1"/>
</dbReference>
<evidence type="ECO:0000256" key="3">
    <source>
        <dbReference type="ARBA" id="ARBA00022741"/>
    </source>
</evidence>
<evidence type="ECO:0000256" key="7">
    <source>
        <dbReference type="HAMAP-Rule" id="MF_00022"/>
    </source>
</evidence>
<keyword evidence="2 7" id="KW-0436">Ligase</keyword>
<comment type="subunit">
    <text evidence="7">Monomer.</text>
</comment>
<organism evidence="10 11">
    <name type="scientific">Bianquea renquensis</name>
    <dbReference type="NCBI Taxonomy" id="2763661"/>
    <lineage>
        <taxon>Bacteria</taxon>
        <taxon>Bacillati</taxon>
        <taxon>Bacillota</taxon>
        <taxon>Clostridia</taxon>
        <taxon>Eubacteriales</taxon>
        <taxon>Bianqueaceae</taxon>
        <taxon>Bianquea</taxon>
    </lineage>
</organism>
<dbReference type="PANTHER" id="PTHR43311">
    <property type="entry name" value="GLUTAMATE--TRNA LIGASE"/>
    <property type="match status" value="1"/>
</dbReference>
<dbReference type="InterPro" id="IPR000924">
    <property type="entry name" value="Glu/Gln-tRNA-synth"/>
</dbReference>
<evidence type="ECO:0000256" key="2">
    <source>
        <dbReference type="ARBA" id="ARBA00022598"/>
    </source>
</evidence>
<evidence type="ECO:0000259" key="9">
    <source>
        <dbReference type="Pfam" id="PF19269"/>
    </source>
</evidence>
<keyword evidence="4 7" id="KW-0067">ATP-binding</keyword>
<dbReference type="InterPro" id="IPR049940">
    <property type="entry name" value="GluQ/Sye"/>
</dbReference>
<comment type="similarity">
    <text evidence="1 7">Belongs to the class-I aminoacyl-tRNA synthetase family. Glutamate--tRNA ligase type 1 subfamily.</text>
</comment>
<dbReference type="GO" id="GO:0005829">
    <property type="term" value="C:cytosol"/>
    <property type="evidence" value="ECO:0007669"/>
    <property type="project" value="TreeGrafter"/>
</dbReference>
<evidence type="ECO:0000256" key="6">
    <source>
        <dbReference type="ARBA" id="ARBA00023146"/>
    </source>
</evidence>
<dbReference type="SUPFAM" id="SSF52374">
    <property type="entry name" value="Nucleotidylyl transferase"/>
    <property type="match status" value="1"/>
</dbReference>
<comment type="function">
    <text evidence="7">Catalyzes the attachment of glutamate to tRNA(Glu) in a two-step reaction: glutamate is first activated by ATP to form Glu-AMP and then transferred to the acceptor end of tRNA(Glu).</text>
</comment>
<evidence type="ECO:0000259" key="8">
    <source>
        <dbReference type="Pfam" id="PF00749"/>
    </source>
</evidence>
<dbReference type="GO" id="GO:0005524">
    <property type="term" value="F:ATP binding"/>
    <property type="evidence" value="ECO:0007669"/>
    <property type="project" value="UniProtKB-UniRule"/>
</dbReference>
<dbReference type="GO" id="GO:0000049">
    <property type="term" value="F:tRNA binding"/>
    <property type="evidence" value="ECO:0007669"/>
    <property type="project" value="InterPro"/>
</dbReference>
<keyword evidence="3 7" id="KW-0547">Nucleotide-binding</keyword>
<dbReference type="InterPro" id="IPR020751">
    <property type="entry name" value="aa-tRNA-synth_I_codon-bd_sub2"/>
</dbReference>
<dbReference type="EC" id="6.1.1.17" evidence="7"/>
<comment type="caution">
    <text evidence="7">Lacks conserved residue(s) required for the propagation of feature annotation.</text>
</comment>
<dbReference type="Pfam" id="PF19269">
    <property type="entry name" value="Anticodon_2"/>
    <property type="match status" value="1"/>
</dbReference>
<dbReference type="InterPro" id="IPR001412">
    <property type="entry name" value="aa-tRNA-synth_I_CS"/>
</dbReference>
<dbReference type="Proteomes" id="UP000657006">
    <property type="component" value="Unassembled WGS sequence"/>
</dbReference>